<dbReference type="Pfam" id="PF17656">
    <property type="entry name" value="ChapFlgA_N"/>
    <property type="match status" value="1"/>
</dbReference>
<feature type="chain" id="PRO_5045007750" description="Flagella basal body P-ring formation protein FlgA" evidence="7">
    <location>
        <begin position="34"/>
        <end position="237"/>
    </location>
</feature>
<keyword evidence="4 7" id="KW-0732">Signal</keyword>
<evidence type="ECO:0000256" key="6">
    <source>
        <dbReference type="ARBA" id="ARBA00025643"/>
    </source>
</evidence>
<dbReference type="RefSeq" id="WP_227389179.1">
    <property type="nucleotide sequence ID" value="NZ_JBHSCJ010000003.1"/>
</dbReference>
<keyword evidence="9" id="KW-0282">Flagellum</keyword>
<reference evidence="9 10" key="1">
    <citation type="journal article" date="2021" name="Sci. Rep.">
        <title>Genome analysis of a halophilic bacterium Halomonas malpeensis YU-PRIM-29(T) reveals its exopolysaccharide and pigment producing capabilities.</title>
        <authorList>
            <person name="Athmika"/>
            <person name="Ghate S.D."/>
            <person name="Arun A.B."/>
            <person name="Rao S.S."/>
            <person name="Kumar S.T.A."/>
            <person name="Kandiyil M.K."/>
            <person name="Saptami K."/>
            <person name="Rekha P.D."/>
        </authorList>
    </citation>
    <scope>NUCLEOTIDE SEQUENCE [LARGE SCALE GENOMIC DNA]</scope>
    <source>
        <strain evidence="10">prim 29</strain>
    </source>
</reference>
<dbReference type="Proteomes" id="UP001319882">
    <property type="component" value="Unassembled WGS sequence"/>
</dbReference>
<evidence type="ECO:0000256" key="2">
    <source>
        <dbReference type="ARBA" id="ARBA00010474"/>
    </source>
</evidence>
<dbReference type="Gene3D" id="3.90.1210.10">
    <property type="entry name" value="Antifreeze-like/N-acetylneuraminic acid synthase C-terminal domain"/>
    <property type="match status" value="1"/>
</dbReference>
<dbReference type="PANTHER" id="PTHR36307:SF1">
    <property type="entry name" value="FLAGELLA BASAL BODY P-RING FORMATION PROTEIN FLGA"/>
    <property type="match status" value="1"/>
</dbReference>
<evidence type="ECO:0000256" key="7">
    <source>
        <dbReference type="RuleBase" id="RU362063"/>
    </source>
</evidence>
<dbReference type="Gene3D" id="2.30.30.760">
    <property type="match status" value="1"/>
</dbReference>
<dbReference type="NCBIfam" id="TIGR03170">
    <property type="entry name" value="flgA_cterm"/>
    <property type="match status" value="1"/>
</dbReference>
<gene>
    <name evidence="9" type="primary">flgA</name>
    <name evidence="9" type="ORF">GEV37_05245</name>
</gene>
<evidence type="ECO:0000313" key="10">
    <source>
        <dbReference type="Proteomes" id="UP001319882"/>
    </source>
</evidence>
<keyword evidence="7" id="KW-1005">Bacterial flagellum biogenesis</keyword>
<sequence>MLAPSLRAFRCLPFHLCYLLVIALSLAATQARGDDPSLIEAVQGFLYQQAQPLGQEVMIDVSPPSAHLPACIAPEPFFPNARQAPIGRVSVGVRCGEGRRQVRYLQAQVDVVGSYMVAAQDIPRKALITQAMITQRQGNLGDLTANALTDEDAIIGKVAQRPLRQGEVFQAHALQTPDLVERGQRVTVSAQGPGFRVTREGEALESGGEGARIRVRFDTRELVTARVTREGALVVDF</sequence>
<dbReference type="SMART" id="SM00858">
    <property type="entry name" value="SAF"/>
    <property type="match status" value="1"/>
</dbReference>
<comment type="function">
    <text evidence="6 7">Involved in the assembly process of the P-ring formation. It may associate with FlgF on the rod constituting a structure essential for the P-ring assembly or may act as a modulator protein for the P-ring assembly.</text>
</comment>
<dbReference type="CDD" id="cd11614">
    <property type="entry name" value="SAF_CpaB_FlgA_like"/>
    <property type="match status" value="1"/>
</dbReference>
<dbReference type="EMBL" id="WHVL01000001">
    <property type="protein sequence ID" value="MCB8888532.1"/>
    <property type="molecule type" value="Genomic_DNA"/>
</dbReference>
<proteinExistence type="inferred from homology"/>
<keyword evidence="10" id="KW-1185">Reference proteome</keyword>
<dbReference type="Pfam" id="PF13144">
    <property type="entry name" value="ChapFlgA"/>
    <property type="match status" value="1"/>
</dbReference>
<accession>A0ABS8DQE8</accession>
<comment type="subcellular location">
    <subcellularLocation>
        <location evidence="1 7">Periplasm</location>
    </subcellularLocation>
</comment>
<comment type="caution">
    <text evidence="9">The sequence shown here is derived from an EMBL/GenBank/DDBJ whole genome shotgun (WGS) entry which is preliminary data.</text>
</comment>
<organism evidence="9 10">
    <name type="scientific">Vreelandella malpeensis</name>
    <dbReference type="NCBI Taxonomy" id="1172368"/>
    <lineage>
        <taxon>Bacteria</taxon>
        <taxon>Pseudomonadati</taxon>
        <taxon>Pseudomonadota</taxon>
        <taxon>Gammaproteobacteria</taxon>
        <taxon>Oceanospirillales</taxon>
        <taxon>Halomonadaceae</taxon>
        <taxon>Vreelandella</taxon>
    </lineage>
</organism>
<evidence type="ECO:0000256" key="5">
    <source>
        <dbReference type="ARBA" id="ARBA00022764"/>
    </source>
</evidence>
<protein>
    <recommendedName>
        <fullName evidence="3 7">Flagella basal body P-ring formation protein FlgA</fullName>
    </recommendedName>
</protein>
<dbReference type="InterPro" id="IPR039246">
    <property type="entry name" value="Flagellar_FlgA"/>
</dbReference>
<dbReference type="InterPro" id="IPR041231">
    <property type="entry name" value="FlgA_N"/>
</dbReference>
<comment type="similarity">
    <text evidence="2 7">Belongs to the FlgA family.</text>
</comment>
<keyword evidence="5 7" id="KW-0574">Periplasm</keyword>
<evidence type="ECO:0000256" key="1">
    <source>
        <dbReference type="ARBA" id="ARBA00004418"/>
    </source>
</evidence>
<dbReference type="PANTHER" id="PTHR36307">
    <property type="entry name" value="FLAGELLA BASAL BODY P-RING FORMATION PROTEIN FLGA"/>
    <property type="match status" value="1"/>
</dbReference>
<evidence type="ECO:0000256" key="4">
    <source>
        <dbReference type="ARBA" id="ARBA00022729"/>
    </source>
</evidence>
<feature type="domain" description="SAF" evidence="8">
    <location>
        <begin position="113"/>
        <end position="175"/>
    </location>
</feature>
<evidence type="ECO:0000313" key="9">
    <source>
        <dbReference type="EMBL" id="MCB8888532.1"/>
    </source>
</evidence>
<keyword evidence="9" id="KW-0969">Cilium</keyword>
<keyword evidence="9" id="KW-0966">Cell projection</keyword>
<dbReference type="InterPro" id="IPR017585">
    <property type="entry name" value="SAF_FlgA"/>
</dbReference>
<feature type="signal peptide" evidence="7">
    <location>
        <begin position="1"/>
        <end position="33"/>
    </location>
</feature>
<evidence type="ECO:0000256" key="3">
    <source>
        <dbReference type="ARBA" id="ARBA00014754"/>
    </source>
</evidence>
<dbReference type="InterPro" id="IPR013974">
    <property type="entry name" value="SAF"/>
</dbReference>
<name>A0ABS8DQE8_9GAMM</name>
<evidence type="ECO:0000259" key="8">
    <source>
        <dbReference type="SMART" id="SM00858"/>
    </source>
</evidence>